<accession>A0A1Q5UAH6</accession>
<evidence type="ECO:0000256" key="1">
    <source>
        <dbReference type="SAM" id="Phobius"/>
    </source>
</evidence>
<sequence length="141" mass="15248">MRGLQLPSSDESSFWDKWKAAIAILIGGLAGVAKFEAGIKLTGAGLFCSHWFGLKISGGYLSTTAYVAAVAPAVAVAFGTAAAVYFVQWGALCDYFKCLLESLWKLLAGIHEWIQEQLSSLRGVVEQFPSYPPSYRAFEST</sequence>
<feature type="transmembrane region" description="Helical" evidence="1">
    <location>
        <begin position="20"/>
        <end position="53"/>
    </location>
</feature>
<name>A0A1Q5UAH6_9EURO</name>
<feature type="transmembrane region" description="Helical" evidence="1">
    <location>
        <begin position="65"/>
        <end position="87"/>
    </location>
</feature>
<protein>
    <recommendedName>
        <fullName evidence="4">Transmembrane protein</fullName>
    </recommendedName>
</protein>
<evidence type="ECO:0000313" key="2">
    <source>
        <dbReference type="EMBL" id="OKP09469.1"/>
    </source>
</evidence>
<proteinExistence type="predicted"/>
<keyword evidence="1" id="KW-1133">Transmembrane helix</keyword>
<reference evidence="2 3" key="1">
    <citation type="submission" date="2016-10" db="EMBL/GenBank/DDBJ databases">
        <title>Genome sequence of the ascomycete fungus Penicillium subrubescens.</title>
        <authorList>
            <person name="De Vries R.P."/>
            <person name="Peng M."/>
            <person name="Dilokpimol A."/>
            <person name="Hilden K."/>
            <person name="Makela M.R."/>
            <person name="Grigoriev I."/>
            <person name="Riley R."/>
            <person name="Granchi Z."/>
        </authorList>
    </citation>
    <scope>NUCLEOTIDE SEQUENCE [LARGE SCALE GENOMIC DNA]</scope>
    <source>
        <strain evidence="2 3">CBS 132785</strain>
    </source>
</reference>
<dbReference type="OrthoDB" id="5118341at2759"/>
<keyword evidence="1" id="KW-0812">Transmembrane</keyword>
<keyword evidence="3" id="KW-1185">Reference proteome</keyword>
<dbReference type="AlphaFoldDB" id="A0A1Q5UAH6"/>
<evidence type="ECO:0000313" key="3">
    <source>
        <dbReference type="Proteomes" id="UP000186955"/>
    </source>
</evidence>
<evidence type="ECO:0008006" key="4">
    <source>
        <dbReference type="Google" id="ProtNLM"/>
    </source>
</evidence>
<organism evidence="2 3">
    <name type="scientific">Penicillium subrubescens</name>
    <dbReference type="NCBI Taxonomy" id="1316194"/>
    <lineage>
        <taxon>Eukaryota</taxon>
        <taxon>Fungi</taxon>
        <taxon>Dikarya</taxon>
        <taxon>Ascomycota</taxon>
        <taxon>Pezizomycotina</taxon>
        <taxon>Eurotiomycetes</taxon>
        <taxon>Eurotiomycetidae</taxon>
        <taxon>Eurotiales</taxon>
        <taxon>Aspergillaceae</taxon>
        <taxon>Penicillium</taxon>
    </lineage>
</organism>
<dbReference type="Proteomes" id="UP000186955">
    <property type="component" value="Unassembled WGS sequence"/>
</dbReference>
<dbReference type="EMBL" id="MNBE01000516">
    <property type="protein sequence ID" value="OKP09469.1"/>
    <property type="molecule type" value="Genomic_DNA"/>
</dbReference>
<keyword evidence="1" id="KW-0472">Membrane</keyword>
<comment type="caution">
    <text evidence="2">The sequence shown here is derived from an EMBL/GenBank/DDBJ whole genome shotgun (WGS) entry which is preliminary data.</text>
</comment>
<gene>
    <name evidence="2" type="ORF">PENSUB_5176</name>
</gene>